<evidence type="ECO:0000313" key="2">
    <source>
        <dbReference type="Proteomes" id="UP000424468"/>
    </source>
</evidence>
<protein>
    <submittedName>
        <fullName evidence="1">Uncharacterized protein</fullName>
    </submittedName>
</protein>
<dbReference type="AlphaFoldDB" id="A0A6I6CCH7"/>
<dbReference type="RefSeq" id="WP_156006475.1">
    <property type="nucleotide sequence ID" value="NZ_CP046276.1"/>
</dbReference>
<dbReference type="EMBL" id="CP046276">
    <property type="protein sequence ID" value="QGS51978.1"/>
    <property type="molecule type" value="Genomic_DNA"/>
</dbReference>
<keyword evidence="2" id="KW-1185">Reference proteome</keyword>
<accession>A0A6I6CCH7</accession>
<evidence type="ECO:0000313" key="1">
    <source>
        <dbReference type="EMBL" id="QGS51978.1"/>
    </source>
</evidence>
<dbReference type="Proteomes" id="UP000424468">
    <property type="component" value="Chromosome"/>
</dbReference>
<reference evidence="1 2" key="1">
    <citation type="submission" date="2019-11" db="EMBL/GenBank/DDBJ databases">
        <title>Complete genome sequence of Spiroplasma tabanidicola TAUS-1 (DSM 22603).</title>
        <authorList>
            <person name="Huang C.-T."/>
            <person name="Lin Y.-C."/>
            <person name="Kuo C.-H."/>
        </authorList>
    </citation>
    <scope>NUCLEOTIDE SEQUENCE [LARGE SCALE GENOMIC DNA]</scope>
    <source>
        <strain evidence="1 2">TAUS-1</strain>
    </source>
</reference>
<name>A0A6I6CCH7_9MOLU</name>
<organism evidence="1 2">
    <name type="scientific">Spiroplasma tabanidicola</name>
    <dbReference type="NCBI Taxonomy" id="324079"/>
    <lineage>
        <taxon>Bacteria</taxon>
        <taxon>Bacillati</taxon>
        <taxon>Mycoplasmatota</taxon>
        <taxon>Mollicutes</taxon>
        <taxon>Entomoplasmatales</taxon>
        <taxon>Spiroplasmataceae</taxon>
        <taxon>Spiroplasma</taxon>
    </lineage>
</organism>
<gene>
    <name evidence="1" type="ORF">STABA_v1c06150</name>
</gene>
<dbReference type="KEGG" id="stab:STABA_v1c06150"/>
<sequence>MKFLTFLEIKDNDAYKFIYNKFSEDNDSFIKQFLRAAIGNIDYDYTVNIDIIIFLNSIFNKLKNNKTITIFSLNYDVLLEKMADFFDFNINNGFSGVLTRTFKISQYDTIKYTNSFQNQRIKMDHINLVKLHGLIGWEKENNNIIEKQIDFYRDAVVNKLLIKNLENSSHFILHTSNKFNESNLSIYSDLFRYFKNVLSIQKTNIVVCSYSLNDTHVNSLLFDSLYSNSSLEAYIFVYDYYDKNNKRHEDFVKLFNRGHNLNIFFFFLEKNFLISV</sequence>
<dbReference type="OrthoDB" id="9808492at2"/>
<proteinExistence type="predicted"/>
<dbReference type="Pfam" id="PF13289">
    <property type="entry name" value="SIR2_2"/>
    <property type="match status" value="1"/>
</dbReference>